<dbReference type="EMBL" id="BMZE01000001">
    <property type="protein sequence ID" value="GHA16991.1"/>
    <property type="molecule type" value="Genomic_DNA"/>
</dbReference>
<gene>
    <name evidence="2" type="ORF">GCM10007989_10240</name>
</gene>
<dbReference type="AlphaFoldDB" id="A0A918VQM2"/>
<dbReference type="Proteomes" id="UP000646579">
    <property type="component" value="Unassembled WGS sequence"/>
</dbReference>
<dbReference type="Pfam" id="PF08239">
    <property type="entry name" value="SH3_3"/>
    <property type="match status" value="1"/>
</dbReference>
<organism evidence="2 3">
    <name type="scientific">Devosia pacifica</name>
    <dbReference type="NCBI Taxonomy" id="1335967"/>
    <lineage>
        <taxon>Bacteria</taxon>
        <taxon>Pseudomonadati</taxon>
        <taxon>Pseudomonadota</taxon>
        <taxon>Alphaproteobacteria</taxon>
        <taxon>Hyphomicrobiales</taxon>
        <taxon>Devosiaceae</taxon>
        <taxon>Devosia</taxon>
    </lineage>
</organism>
<protein>
    <recommendedName>
        <fullName evidence="1">SH3b domain-containing protein</fullName>
    </recommendedName>
</protein>
<accession>A0A918VQM2</accession>
<feature type="domain" description="SH3b" evidence="1">
    <location>
        <begin position="4"/>
        <end position="75"/>
    </location>
</feature>
<name>A0A918VQM2_9HYPH</name>
<reference evidence="2" key="1">
    <citation type="journal article" date="2014" name="Int. J. Syst. Evol. Microbiol.">
        <title>Complete genome sequence of Corynebacterium casei LMG S-19264T (=DSM 44701T), isolated from a smear-ripened cheese.</title>
        <authorList>
            <consortium name="US DOE Joint Genome Institute (JGI-PGF)"/>
            <person name="Walter F."/>
            <person name="Albersmeier A."/>
            <person name="Kalinowski J."/>
            <person name="Ruckert C."/>
        </authorList>
    </citation>
    <scope>NUCLEOTIDE SEQUENCE</scope>
    <source>
        <strain evidence="2">KCTC 32437</strain>
    </source>
</reference>
<dbReference type="SMART" id="SM00287">
    <property type="entry name" value="SH3b"/>
    <property type="match status" value="1"/>
</dbReference>
<reference evidence="2" key="2">
    <citation type="submission" date="2020-09" db="EMBL/GenBank/DDBJ databases">
        <authorList>
            <person name="Sun Q."/>
            <person name="Kim S."/>
        </authorList>
    </citation>
    <scope>NUCLEOTIDE SEQUENCE</scope>
    <source>
        <strain evidence="2">KCTC 32437</strain>
    </source>
</reference>
<sequence length="109" mass="11877">MAQAPTATVTGGNIPVYTGPDTGYRIIGRIPDGTAVTLDYCARDRRDYGRGRGPVEWCLVTDTGWVQASYLVGESAKIRVTPPDFLVDPPIFRPRGPFGDDDDSTGWPF</sequence>
<evidence type="ECO:0000313" key="3">
    <source>
        <dbReference type="Proteomes" id="UP000646579"/>
    </source>
</evidence>
<comment type="caution">
    <text evidence="2">The sequence shown here is derived from an EMBL/GenBank/DDBJ whole genome shotgun (WGS) entry which is preliminary data.</text>
</comment>
<keyword evidence="3" id="KW-1185">Reference proteome</keyword>
<dbReference type="InterPro" id="IPR003646">
    <property type="entry name" value="SH3-like_bac-type"/>
</dbReference>
<dbReference type="PROSITE" id="PS51781">
    <property type="entry name" value="SH3B"/>
    <property type="match status" value="1"/>
</dbReference>
<dbReference type="Gene3D" id="2.30.30.40">
    <property type="entry name" value="SH3 Domains"/>
    <property type="match status" value="1"/>
</dbReference>
<proteinExistence type="predicted"/>
<evidence type="ECO:0000259" key="1">
    <source>
        <dbReference type="PROSITE" id="PS51781"/>
    </source>
</evidence>
<evidence type="ECO:0000313" key="2">
    <source>
        <dbReference type="EMBL" id="GHA16991.1"/>
    </source>
</evidence>